<dbReference type="Pfam" id="PF03851">
    <property type="entry name" value="UvdE"/>
    <property type="match status" value="1"/>
</dbReference>
<dbReference type="Proteomes" id="UP001500339">
    <property type="component" value="Unassembled WGS sequence"/>
</dbReference>
<proteinExistence type="predicted"/>
<dbReference type="NCBIfam" id="TIGR00629">
    <property type="entry name" value="uvde"/>
    <property type="match status" value="1"/>
</dbReference>
<dbReference type="RefSeq" id="WP_343769028.1">
    <property type="nucleotide sequence ID" value="NZ_BAAACF010000001.1"/>
</dbReference>
<dbReference type="EMBL" id="BAAACF010000001">
    <property type="protein sequence ID" value="GAA0724476.1"/>
    <property type="molecule type" value="Genomic_DNA"/>
</dbReference>
<protein>
    <recommendedName>
        <fullName evidence="7">DUF1722 domain-containing protein</fullName>
    </recommendedName>
</protein>
<keyword evidence="5" id="KW-0378">Hydrolase</keyword>
<keyword evidence="9" id="KW-1185">Reference proteome</keyword>
<reference evidence="9" key="1">
    <citation type="journal article" date="2019" name="Int. J. Syst. Evol. Microbiol.">
        <title>The Global Catalogue of Microorganisms (GCM) 10K type strain sequencing project: providing services to taxonomists for standard genome sequencing and annotation.</title>
        <authorList>
            <consortium name="The Broad Institute Genomics Platform"/>
            <consortium name="The Broad Institute Genome Sequencing Center for Infectious Disease"/>
            <person name="Wu L."/>
            <person name="Ma J."/>
        </authorList>
    </citation>
    <scope>NUCLEOTIDE SEQUENCE [LARGE SCALE GENOMIC DNA]</scope>
    <source>
        <strain evidence="9">JCM 1405</strain>
    </source>
</reference>
<evidence type="ECO:0000256" key="2">
    <source>
        <dbReference type="ARBA" id="ARBA00022759"/>
    </source>
</evidence>
<dbReference type="InterPro" id="IPR013560">
    <property type="entry name" value="DUF1722"/>
</dbReference>
<organism evidence="8 9">
    <name type="scientific">Clostridium malenominatum</name>
    <dbReference type="NCBI Taxonomy" id="1539"/>
    <lineage>
        <taxon>Bacteria</taxon>
        <taxon>Bacillati</taxon>
        <taxon>Bacillota</taxon>
        <taxon>Clostridia</taxon>
        <taxon>Eubacteriales</taxon>
        <taxon>Clostridiaceae</taxon>
        <taxon>Clostridium</taxon>
    </lineage>
</organism>
<evidence type="ECO:0000313" key="9">
    <source>
        <dbReference type="Proteomes" id="UP001500339"/>
    </source>
</evidence>
<dbReference type="InterPro" id="IPR004601">
    <property type="entry name" value="UvdE"/>
</dbReference>
<keyword evidence="2" id="KW-0255">Endonuclease</keyword>
<dbReference type="PANTHER" id="PTHR31290">
    <property type="entry name" value="UV-DAMAGE ENDONUCLEASE"/>
    <property type="match status" value="1"/>
</dbReference>
<feature type="domain" description="DUF1722" evidence="7">
    <location>
        <begin position="307"/>
        <end position="409"/>
    </location>
</feature>
<evidence type="ECO:0000313" key="8">
    <source>
        <dbReference type="EMBL" id="GAA0724476.1"/>
    </source>
</evidence>
<keyword evidence="4" id="KW-0228">DNA excision</keyword>
<evidence type="ECO:0000256" key="1">
    <source>
        <dbReference type="ARBA" id="ARBA00022722"/>
    </source>
</evidence>
<evidence type="ECO:0000256" key="6">
    <source>
        <dbReference type="ARBA" id="ARBA00023204"/>
    </source>
</evidence>
<keyword evidence="3" id="KW-0227">DNA damage</keyword>
<accession>A0ABP3U578</accession>
<dbReference type="SUPFAM" id="SSF51658">
    <property type="entry name" value="Xylose isomerase-like"/>
    <property type="match status" value="1"/>
</dbReference>
<sequence>MRIGYACIPMAIDAKTTRSFILKNFTFDRFHSCVKENLMDLEKILKYNIENKIYMFRISSDIIPFGSHSVNEIKWWSIFNEELSNIGKFIQKNEIRISMHPGQYTVLNSPSDEVVTNSIQDIEYHTRFLDSLGVDYSNKIVIHMGGAYGDKSAALERFKNNFNRLSISAKKRLILENDERVFNIHEVLHICNELNIPAVFDNLHHRYNSENNEDISTILKKVAQTWKSEDGNIKLHYSDSDSIKQNGAHSKHVITENFIKFYEEVKDFPVDIMLEVKDKELSAIKCINSINFSNKPSLKYEQWSKYKYSVMEKDYSLYKDCSAVINSSSSMVEFYKLVDKALFLPFSEGNYKNTLQHTWGYLKDKVSNKERDLFFTSFEKFDNTEKTKNILKKLCKKYNIEYLLQSYYFLI</sequence>
<keyword evidence="1" id="KW-0540">Nuclease</keyword>
<dbReference type="PANTHER" id="PTHR31290:SF5">
    <property type="entry name" value="UV-DAMAGE ENDONUCLEASE"/>
    <property type="match status" value="1"/>
</dbReference>
<name>A0ABP3U578_9CLOT</name>
<gene>
    <name evidence="8" type="ORF">GCM10008905_18410</name>
</gene>
<dbReference type="Pfam" id="PF08349">
    <property type="entry name" value="DUF1722"/>
    <property type="match status" value="1"/>
</dbReference>
<comment type="caution">
    <text evidence="8">The sequence shown here is derived from an EMBL/GenBank/DDBJ whole genome shotgun (WGS) entry which is preliminary data.</text>
</comment>
<evidence type="ECO:0000256" key="3">
    <source>
        <dbReference type="ARBA" id="ARBA00022763"/>
    </source>
</evidence>
<evidence type="ECO:0000259" key="7">
    <source>
        <dbReference type="Pfam" id="PF08349"/>
    </source>
</evidence>
<dbReference type="Gene3D" id="3.20.20.150">
    <property type="entry name" value="Divalent-metal-dependent TIM barrel enzymes"/>
    <property type="match status" value="1"/>
</dbReference>
<evidence type="ECO:0000256" key="5">
    <source>
        <dbReference type="ARBA" id="ARBA00022801"/>
    </source>
</evidence>
<evidence type="ECO:0000256" key="4">
    <source>
        <dbReference type="ARBA" id="ARBA00022769"/>
    </source>
</evidence>
<dbReference type="InterPro" id="IPR036237">
    <property type="entry name" value="Xyl_isomerase-like_sf"/>
</dbReference>
<keyword evidence="6" id="KW-0234">DNA repair</keyword>